<comment type="catalytic activity">
    <reaction evidence="9 11">
        <text>geranylgeranyl diphosphate + L-cysteinyl-[protein] = S-geranylgeranyl-L-cysteinyl-[protein] + diphosphate</text>
        <dbReference type="Rhea" id="RHEA:21240"/>
        <dbReference type="Rhea" id="RHEA-COMP:10131"/>
        <dbReference type="Rhea" id="RHEA-COMP:11537"/>
        <dbReference type="ChEBI" id="CHEBI:29950"/>
        <dbReference type="ChEBI" id="CHEBI:33019"/>
        <dbReference type="ChEBI" id="CHEBI:57533"/>
        <dbReference type="ChEBI" id="CHEBI:86021"/>
        <dbReference type="EC" id="2.5.1.60"/>
    </reaction>
</comment>
<keyword evidence="5 11" id="KW-0808">Transferase</keyword>
<dbReference type="PANTHER" id="PTHR11774:SF11">
    <property type="entry name" value="GERANYLGERANYL TRANSFERASE TYPE-2 SUBUNIT BETA"/>
    <property type="match status" value="1"/>
</dbReference>
<dbReference type="InterPro" id="IPR001330">
    <property type="entry name" value="Prenyltrans"/>
</dbReference>
<dbReference type="GO" id="GO:0046872">
    <property type="term" value="F:metal ion binding"/>
    <property type="evidence" value="ECO:0007669"/>
    <property type="project" value="UniProtKB-KW"/>
</dbReference>
<evidence type="ECO:0000256" key="2">
    <source>
        <dbReference type="ARBA" id="ARBA00011355"/>
    </source>
</evidence>
<evidence type="ECO:0000256" key="10">
    <source>
        <dbReference type="ARBA" id="ARBA00069127"/>
    </source>
</evidence>
<comment type="subunit">
    <text evidence="2">Heterodimer of an alpha and a beta subunit.</text>
</comment>
<dbReference type="AlphaFoldDB" id="A0AAD5Y4Y4"/>
<proteinExistence type="inferred from homology"/>
<evidence type="ECO:0000256" key="9">
    <source>
        <dbReference type="ARBA" id="ARBA00047658"/>
    </source>
</evidence>
<comment type="similarity">
    <text evidence="1 11">Belongs to the protein prenyltransferase subunit beta family.</text>
</comment>
<keyword evidence="4 11" id="KW-0637">Prenyltransferase</keyword>
<keyword evidence="7" id="KW-0677">Repeat</keyword>
<evidence type="ECO:0000313" key="13">
    <source>
        <dbReference type="EMBL" id="KAJ3255796.1"/>
    </source>
</evidence>
<dbReference type="EMBL" id="JADGKB010000060">
    <property type="protein sequence ID" value="KAJ3255796.1"/>
    <property type="molecule type" value="Genomic_DNA"/>
</dbReference>
<evidence type="ECO:0000256" key="5">
    <source>
        <dbReference type="ARBA" id="ARBA00022679"/>
    </source>
</evidence>
<dbReference type="GO" id="GO:0004663">
    <property type="term" value="F:Rab geranylgeranyltransferase activity"/>
    <property type="evidence" value="ECO:0007669"/>
    <property type="project" value="UniProtKB-UniRule"/>
</dbReference>
<dbReference type="FunFam" id="1.50.10.20:FF:000012">
    <property type="entry name" value="Geranylgeranyl transferase type-2 subunit beta"/>
    <property type="match status" value="1"/>
</dbReference>
<dbReference type="GO" id="GO:0072657">
    <property type="term" value="P:protein localization to membrane"/>
    <property type="evidence" value="ECO:0007669"/>
    <property type="project" value="UniProtKB-ARBA"/>
</dbReference>
<evidence type="ECO:0000256" key="7">
    <source>
        <dbReference type="ARBA" id="ARBA00022737"/>
    </source>
</evidence>
<dbReference type="InterPro" id="IPR008930">
    <property type="entry name" value="Terpenoid_cyclase/PrenylTrfase"/>
</dbReference>
<sequence>MECLKEDGGFAGYPTHDSHLLFTLSAIQILAIYDSLDLIQEKTIQFILDLQKEEGSVAGDKYGETDTRFIYCAVSALSILGCLERLNTDRITEYLVKCQNFDGGFGSVINAESHAGQIFCAVGALKIMNNLHLVDCDRLGWWLSERQLDSGGLNGRPEKLPDVCYSWWVLSSLEMIDRVWIDLDKLSGFILRCQDENGGISDREGNMVDVFHTLFGVCGLSFCGYEGLLAVDPRYCLPLEVTRRLGL</sequence>
<dbReference type="Pfam" id="PF00432">
    <property type="entry name" value="Prenyltrans"/>
    <property type="match status" value="1"/>
</dbReference>
<keyword evidence="14" id="KW-1185">Reference proteome</keyword>
<dbReference type="Proteomes" id="UP001210925">
    <property type="component" value="Unassembled WGS sequence"/>
</dbReference>
<protein>
    <recommendedName>
        <fullName evidence="10 11">Geranylgeranyl transferase type-2 subunit beta</fullName>
        <ecNumber evidence="3 11">2.5.1.60</ecNumber>
    </recommendedName>
</protein>
<keyword evidence="8 11" id="KW-0862">Zinc</keyword>
<dbReference type="CDD" id="cd02894">
    <property type="entry name" value="GGTase-II"/>
    <property type="match status" value="1"/>
</dbReference>
<dbReference type="Gene3D" id="1.50.10.20">
    <property type="match status" value="1"/>
</dbReference>
<dbReference type="GO" id="GO:0005968">
    <property type="term" value="C:Rab-protein geranylgeranyltransferase complex"/>
    <property type="evidence" value="ECO:0007669"/>
    <property type="project" value="UniProtKB-UniRule"/>
</dbReference>
<dbReference type="InterPro" id="IPR026873">
    <property type="entry name" value="Ptb1"/>
</dbReference>
<feature type="domain" description="Prenyltransferase alpha-alpha toroid" evidence="12">
    <location>
        <begin position="2"/>
        <end position="237"/>
    </location>
</feature>
<dbReference type="PANTHER" id="PTHR11774">
    <property type="entry name" value="GERANYLGERANYL TRANSFERASE TYPE BETA SUBUNIT"/>
    <property type="match status" value="1"/>
</dbReference>
<dbReference type="SUPFAM" id="SSF48239">
    <property type="entry name" value="Terpenoid cyclases/Protein prenyltransferases"/>
    <property type="match status" value="1"/>
</dbReference>
<evidence type="ECO:0000313" key="14">
    <source>
        <dbReference type="Proteomes" id="UP001210925"/>
    </source>
</evidence>
<evidence type="ECO:0000256" key="4">
    <source>
        <dbReference type="ARBA" id="ARBA00022602"/>
    </source>
</evidence>
<keyword evidence="6 11" id="KW-0479">Metal-binding</keyword>
<evidence type="ECO:0000256" key="1">
    <source>
        <dbReference type="ARBA" id="ARBA00010497"/>
    </source>
</evidence>
<evidence type="ECO:0000256" key="11">
    <source>
        <dbReference type="RuleBase" id="RU365076"/>
    </source>
</evidence>
<reference evidence="13" key="1">
    <citation type="submission" date="2020-05" db="EMBL/GenBank/DDBJ databases">
        <title>Phylogenomic resolution of chytrid fungi.</title>
        <authorList>
            <person name="Stajich J.E."/>
            <person name="Amses K."/>
            <person name="Simmons R."/>
            <person name="Seto K."/>
            <person name="Myers J."/>
            <person name="Bonds A."/>
            <person name="Quandt C.A."/>
            <person name="Barry K."/>
            <person name="Liu P."/>
            <person name="Grigoriev I."/>
            <person name="Longcore J.E."/>
            <person name="James T.Y."/>
        </authorList>
    </citation>
    <scope>NUCLEOTIDE SEQUENCE</scope>
    <source>
        <strain evidence="13">PLAUS21</strain>
    </source>
</reference>
<comment type="cofactor">
    <cofactor evidence="11">
        <name>Zn(2+)</name>
        <dbReference type="ChEBI" id="CHEBI:29105"/>
    </cofactor>
    <text evidence="11">Binds 1 zinc ion per subunit.</text>
</comment>
<evidence type="ECO:0000256" key="6">
    <source>
        <dbReference type="ARBA" id="ARBA00022723"/>
    </source>
</evidence>
<evidence type="ECO:0000256" key="8">
    <source>
        <dbReference type="ARBA" id="ARBA00022833"/>
    </source>
</evidence>
<name>A0AAD5Y4Y4_9FUNG</name>
<accession>A0AAD5Y4Y4</accession>
<dbReference type="InterPro" id="IPR045089">
    <property type="entry name" value="PGGT1B-like"/>
</dbReference>
<comment type="function">
    <text evidence="11">Catalyzes the transfer of a geranylgeranyl moiety from geranylgeranyl diphosphate to both cysteines of proteins with the C-terminal sequence -XXCC, -XCXC and -CCXX.</text>
</comment>
<evidence type="ECO:0000256" key="3">
    <source>
        <dbReference type="ARBA" id="ARBA00012656"/>
    </source>
</evidence>
<comment type="caution">
    <text evidence="13">The sequence shown here is derived from an EMBL/GenBank/DDBJ whole genome shotgun (WGS) entry which is preliminary data.</text>
</comment>
<dbReference type="EC" id="2.5.1.60" evidence="3 11"/>
<evidence type="ECO:0000259" key="12">
    <source>
        <dbReference type="Pfam" id="PF00432"/>
    </source>
</evidence>
<organism evidence="13 14">
    <name type="scientific">Boothiomyces macroporosus</name>
    <dbReference type="NCBI Taxonomy" id="261099"/>
    <lineage>
        <taxon>Eukaryota</taxon>
        <taxon>Fungi</taxon>
        <taxon>Fungi incertae sedis</taxon>
        <taxon>Chytridiomycota</taxon>
        <taxon>Chytridiomycota incertae sedis</taxon>
        <taxon>Chytridiomycetes</taxon>
        <taxon>Rhizophydiales</taxon>
        <taxon>Terramycetaceae</taxon>
        <taxon>Boothiomyces</taxon>
    </lineage>
</organism>
<gene>
    <name evidence="13" type="ORF">HK103_006054</name>
</gene>